<gene>
    <name evidence="6" type="ORF">DLJ61_17840</name>
</gene>
<dbReference type="Proteomes" id="UP000247118">
    <property type="component" value="Chromosome"/>
</dbReference>
<dbReference type="AlphaFoldDB" id="A0AAD0KF84"/>
<dbReference type="CDD" id="cd07106">
    <property type="entry name" value="ALDH_AldA-AAD23400"/>
    <property type="match status" value="1"/>
</dbReference>
<sequence length="485" mass="51136">MTNATQGGRSTTRQADFSLVIDGKLVAGSSSFGVINPATERIAGVAPAADEAQLNSAVTAASLAAGSSWATDEDARREAMIAAADALEAESPRIAEILTDEQGKPLADAVREIATAGLWLRHFARLDDTPEVIQDDTAGYAEVRRSPLGVVAAITPWNFPIALAMWKIAPALRTGNTLVLKPSPYTPLATLAVGEVFARHLPAGVLNVVTGPDPLGAQLTAHKAVRKISFTGSTATGKRVAAAAAADLKRVTLELGGNDPAIILDDADPQAIAEDLFWGAFRNNGQVCLAVKRAYVHESIYREVVDLLSDIAKSITVGAGREPDSQLGPLNNRPQYERVKDLTTHALDRGAARATAGGKPISGVGYFFEPTILEGVTDEDEVVAEEQFGPVLPVLSFRGEQEAIARANSTDYGLTASVWSQDPERARAIGDQLDCGQVSINQHGSAVRPDLPFGGHKSSGLGVENGRWGLAEYTQLQAVVGPSRQ</sequence>
<dbReference type="InterPro" id="IPR015590">
    <property type="entry name" value="Aldehyde_DH_dom"/>
</dbReference>
<comment type="similarity">
    <text evidence="1 4">Belongs to the aldehyde dehydrogenase family.</text>
</comment>
<dbReference type="PROSITE" id="PS00687">
    <property type="entry name" value="ALDEHYDE_DEHYDR_GLU"/>
    <property type="match status" value="1"/>
</dbReference>
<evidence type="ECO:0000256" key="3">
    <source>
        <dbReference type="PROSITE-ProRule" id="PRU10007"/>
    </source>
</evidence>
<proteinExistence type="inferred from homology"/>
<protein>
    <submittedName>
        <fullName evidence="6">Aldehyde dehydrogenase</fullName>
    </submittedName>
</protein>
<reference evidence="6 7" key="1">
    <citation type="submission" date="2018-05" db="EMBL/GenBank/DDBJ databases">
        <title>Complete genome sequence of Gordonia terrae NRRL B-16283.</title>
        <authorList>
            <person name="Garlena R.A."/>
            <person name="Russell D.A."/>
            <person name="Hatfull G.F."/>
        </authorList>
    </citation>
    <scope>NUCLEOTIDE SEQUENCE [LARGE SCALE GENOMIC DNA]</scope>
    <source>
        <strain evidence="6 7">NRRL B-16283</strain>
    </source>
</reference>
<evidence type="ECO:0000313" key="6">
    <source>
        <dbReference type="EMBL" id="AWO85121.1"/>
    </source>
</evidence>
<evidence type="ECO:0000256" key="1">
    <source>
        <dbReference type="ARBA" id="ARBA00009986"/>
    </source>
</evidence>
<dbReference type="EMBL" id="CP029604">
    <property type="protein sequence ID" value="AWO85121.1"/>
    <property type="molecule type" value="Genomic_DNA"/>
</dbReference>
<evidence type="ECO:0000256" key="4">
    <source>
        <dbReference type="RuleBase" id="RU003345"/>
    </source>
</evidence>
<dbReference type="PANTHER" id="PTHR11699">
    <property type="entry name" value="ALDEHYDE DEHYDROGENASE-RELATED"/>
    <property type="match status" value="1"/>
</dbReference>
<dbReference type="FunFam" id="3.40.309.10:FF:000009">
    <property type="entry name" value="Aldehyde dehydrogenase A"/>
    <property type="match status" value="1"/>
</dbReference>
<dbReference type="RefSeq" id="WP_004023645.1">
    <property type="nucleotide sequence ID" value="NZ_CABEIC010000002.1"/>
</dbReference>
<dbReference type="GeneID" id="32689660"/>
<dbReference type="Pfam" id="PF00171">
    <property type="entry name" value="Aldedh"/>
    <property type="match status" value="1"/>
</dbReference>
<dbReference type="KEGG" id="gta:BCM27_17650"/>
<name>A0AAD0KF84_9ACTN</name>
<dbReference type="InterPro" id="IPR029510">
    <property type="entry name" value="Ald_DH_CS_GLU"/>
</dbReference>
<dbReference type="Gene3D" id="3.40.605.10">
    <property type="entry name" value="Aldehyde Dehydrogenase, Chain A, domain 1"/>
    <property type="match status" value="1"/>
</dbReference>
<accession>A0AAD0KF84</accession>
<evidence type="ECO:0000259" key="5">
    <source>
        <dbReference type="Pfam" id="PF00171"/>
    </source>
</evidence>
<dbReference type="PROSITE" id="PS00070">
    <property type="entry name" value="ALDEHYDE_DEHYDR_CYS"/>
    <property type="match status" value="1"/>
</dbReference>
<feature type="domain" description="Aldehyde dehydrogenase" evidence="5">
    <location>
        <begin position="30"/>
        <end position="479"/>
    </location>
</feature>
<feature type="active site" evidence="3">
    <location>
        <position position="254"/>
    </location>
</feature>
<evidence type="ECO:0000313" key="7">
    <source>
        <dbReference type="Proteomes" id="UP000247118"/>
    </source>
</evidence>
<dbReference type="InterPro" id="IPR016162">
    <property type="entry name" value="Ald_DH_N"/>
</dbReference>
<dbReference type="InterPro" id="IPR016161">
    <property type="entry name" value="Ald_DH/histidinol_DH"/>
</dbReference>
<dbReference type="Gene3D" id="3.40.309.10">
    <property type="entry name" value="Aldehyde Dehydrogenase, Chain A, domain 2"/>
    <property type="match status" value="1"/>
</dbReference>
<organism evidence="6 7">
    <name type="scientific">Gordonia terrae</name>
    <dbReference type="NCBI Taxonomy" id="2055"/>
    <lineage>
        <taxon>Bacteria</taxon>
        <taxon>Bacillati</taxon>
        <taxon>Actinomycetota</taxon>
        <taxon>Actinomycetes</taxon>
        <taxon>Mycobacteriales</taxon>
        <taxon>Gordoniaceae</taxon>
        <taxon>Gordonia</taxon>
    </lineage>
</organism>
<dbReference type="InterPro" id="IPR044086">
    <property type="entry name" value="LUC3-like"/>
</dbReference>
<dbReference type="InterPro" id="IPR016163">
    <property type="entry name" value="Ald_DH_C"/>
</dbReference>
<dbReference type="GO" id="GO:0016620">
    <property type="term" value="F:oxidoreductase activity, acting on the aldehyde or oxo group of donors, NAD or NADP as acceptor"/>
    <property type="evidence" value="ECO:0007669"/>
    <property type="project" value="InterPro"/>
</dbReference>
<dbReference type="SUPFAM" id="SSF53720">
    <property type="entry name" value="ALDH-like"/>
    <property type="match status" value="1"/>
</dbReference>
<dbReference type="InterPro" id="IPR016160">
    <property type="entry name" value="Ald_DH_CS_CYS"/>
</dbReference>
<keyword evidence="2 4" id="KW-0560">Oxidoreductase</keyword>
<dbReference type="FunFam" id="3.40.605.10:FF:000007">
    <property type="entry name" value="NAD/NADP-dependent betaine aldehyde dehydrogenase"/>
    <property type="match status" value="1"/>
</dbReference>
<evidence type="ECO:0000256" key="2">
    <source>
        <dbReference type="ARBA" id="ARBA00023002"/>
    </source>
</evidence>